<dbReference type="Proteomes" id="UP000255421">
    <property type="component" value="Unassembled WGS sequence"/>
</dbReference>
<keyword evidence="1" id="KW-0472">Membrane</keyword>
<evidence type="ECO:0000313" key="2">
    <source>
        <dbReference type="EMBL" id="RDI69617.1"/>
    </source>
</evidence>
<dbReference type="InterPro" id="IPR007404">
    <property type="entry name" value="YdjM-like"/>
</dbReference>
<proteinExistence type="predicted"/>
<reference evidence="2 5" key="3">
    <citation type="submission" date="2018-07" db="EMBL/GenBank/DDBJ databases">
        <title>Genome sequence of extremly halophilic archaeon Halopelagius longus strain BC12-B1.</title>
        <authorList>
            <person name="Zhang X."/>
        </authorList>
    </citation>
    <scope>NUCLEOTIDE SEQUENCE [LARGE SCALE GENOMIC DNA]</scope>
    <source>
        <strain evidence="2 5">BC12-B1</strain>
    </source>
</reference>
<dbReference type="GO" id="GO:0016787">
    <property type="term" value="F:hydrolase activity"/>
    <property type="evidence" value="ECO:0007669"/>
    <property type="project" value="UniProtKB-KW"/>
</dbReference>
<keyword evidence="1" id="KW-1133">Transmembrane helix</keyword>
<evidence type="ECO:0000256" key="1">
    <source>
        <dbReference type="SAM" id="Phobius"/>
    </source>
</evidence>
<gene>
    <name evidence="2" type="ORF">DWB78_17750</name>
    <name evidence="3" type="ORF">SAMN05216278_3643</name>
</gene>
<organism evidence="3 4">
    <name type="scientific">Halopelagius longus</name>
    <dbReference type="NCBI Taxonomy" id="1236180"/>
    <lineage>
        <taxon>Archaea</taxon>
        <taxon>Methanobacteriati</taxon>
        <taxon>Methanobacteriota</taxon>
        <taxon>Stenosarchaea group</taxon>
        <taxon>Halobacteria</taxon>
        <taxon>Halobacteriales</taxon>
        <taxon>Haloferacaceae</taxon>
    </lineage>
</organism>
<reference evidence="4" key="1">
    <citation type="submission" date="2016-10" db="EMBL/GenBank/DDBJ databases">
        <authorList>
            <person name="Varghese N."/>
            <person name="Submissions S."/>
        </authorList>
    </citation>
    <scope>NUCLEOTIDE SEQUENCE [LARGE SCALE GENOMIC DNA]</scope>
    <source>
        <strain evidence="4">CGMCC 1.12397</strain>
    </source>
</reference>
<dbReference type="EMBL" id="FNKQ01000006">
    <property type="protein sequence ID" value="SDR12038.1"/>
    <property type="molecule type" value="Genomic_DNA"/>
</dbReference>
<keyword evidence="3" id="KW-0378">Hydrolase</keyword>
<dbReference type="OrthoDB" id="200338at2157"/>
<dbReference type="EMBL" id="QQST01000004">
    <property type="protein sequence ID" value="RDI69617.1"/>
    <property type="molecule type" value="Genomic_DNA"/>
</dbReference>
<keyword evidence="1" id="KW-0812">Transmembrane</keyword>
<name>A0A1H1GGM3_9EURY</name>
<evidence type="ECO:0000313" key="5">
    <source>
        <dbReference type="Proteomes" id="UP000255421"/>
    </source>
</evidence>
<evidence type="ECO:0000313" key="4">
    <source>
        <dbReference type="Proteomes" id="UP000199289"/>
    </source>
</evidence>
<dbReference type="AlphaFoldDB" id="A0A1H1GGM3"/>
<feature type="transmembrane region" description="Helical" evidence="1">
    <location>
        <begin position="145"/>
        <end position="163"/>
    </location>
</feature>
<dbReference type="Pfam" id="PF04307">
    <property type="entry name" value="YdjM"/>
    <property type="match status" value="1"/>
</dbReference>
<feature type="transmembrane region" description="Helical" evidence="1">
    <location>
        <begin position="60"/>
        <end position="79"/>
    </location>
</feature>
<evidence type="ECO:0000313" key="3">
    <source>
        <dbReference type="EMBL" id="SDR12038.1"/>
    </source>
</evidence>
<dbReference type="Proteomes" id="UP000199289">
    <property type="component" value="Unassembled WGS sequence"/>
</dbReference>
<keyword evidence="5" id="KW-1185">Reference proteome</keyword>
<reference evidence="3" key="2">
    <citation type="submission" date="2016-10" db="EMBL/GenBank/DDBJ databases">
        <authorList>
            <person name="de Groot N.N."/>
        </authorList>
    </citation>
    <scope>NUCLEOTIDE SEQUENCE [LARGE SCALE GENOMIC DNA]</scope>
    <source>
        <strain evidence="3">CGMCC 1.12397</strain>
    </source>
</reference>
<accession>A0A1H1GGM3</accession>
<sequence length="185" mass="20236">MWPWGHLAFGYVVYSLVSRLTRGRAPAWPAVLFLALGTQAPDLVDKPLAWTLSVLPNGRSFAHSLIFGTVLVGLVVVVLRRLDIDGGGAFAVGYYSHLVGDVLIPLANGEFRKLGFLLWPVLSVPEGHTPSVGIIRYILTPDLTVRYLFEMGLAGVVGLWWLLDGAPGAAELWRAARRRVPRLPT</sequence>
<protein>
    <submittedName>
        <fullName evidence="3">LexA-binding, inner membrane-associated putative hydrolase</fullName>
    </submittedName>
    <submittedName>
        <fullName evidence="2">Metal-dependent hydrolase</fullName>
    </submittedName>
</protein>
<dbReference type="RefSeq" id="WP_092539133.1">
    <property type="nucleotide sequence ID" value="NZ_FNKQ01000006.1"/>
</dbReference>